<dbReference type="Gene3D" id="2.60.40.10">
    <property type="entry name" value="Immunoglobulins"/>
    <property type="match status" value="13"/>
</dbReference>
<evidence type="ECO:0000256" key="14">
    <source>
        <dbReference type="SAM" id="MobiDB-lite"/>
    </source>
</evidence>
<dbReference type="SMART" id="SM01225">
    <property type="entry name" value="G8"/>
    <property type="match status" value="2"/>
</dbReference>
<proteinExistence type="predicted"/>
<dbReference type="InterPro" id="IPR002909">
    <property type="entry name" value="IPT_dom"/>
</dbReference>
<evidence type="ECO:0000259" key="16">
    <source>
        <dbReference type="PROSITE" id="PS50287"/>
    </source>
</evidence>
<feature type="signal peptide" evidence="15">
    <location>
        <begin position="1"/>
        <end position="26"/>
    </location>
</feature>
<dbReference type="STRING" id="6573.A0A210QHG9"/>
<dbReference type="PANTHER" id="PTHR46769">
    <property type="entry name" value="POLYCYSTIC KIDNEY AND HEPATIC DISEASE 1 (AUTOSOMAL RECESSIVE)-LIKE 1"/>
    <property type="match status" value="1"/>
</dbReference>
<keyword evidence="11" id="KW-0325">Glycoprotein</keyword>
<evidence type="ECO:0000259" key="17">
    <source>
        <dbReference type="PROSITE" id="PS51484"/>
    </source>
</evidence>
<dbReference type="InterPro" id="IPR012334">
    <property type="entry name" value="Pectin_lyas_fold"/>
</dbReference>
<feature type="domain" description="G8" evidence="17">
    <location>
        <begin position="2244"/>
        <end position="2375"/>
    </location>
</feature>
<dbReference type="InterPro" id="IPR006626">
    <property type="entry name" value="PbH1"/>
</dbReference>
<dbReference type="SUPFAM" id="SSF56487">
    <property type="entry name" value="SRCR-like"/>
    <property type="match status" value="1"/>
</dbReference>
<dbReference type="SUPFAM" id="SSF51126">
    <property type="entry name" value="Pectin lyase-like"/>
    <property type="match status" value="2"/>
</dbReference>
<keyword evidence="9" id="KW-0472">Membrane</keyword>
<dbReference type="InterPro" id="IPR001190">
    <property type="entry name" value="SRCR"/>
</dbReference>
<keyword evidence="8" id="KW-1133">Transmembrane helix</keyword>
<dbReference type="GO" id="GO:0042995">
    <property type="term" value="C:cell projection"/>
    <property type="evidence" value="ECO:0007669"/>
    <property type="project" value="UniProtKB-SubCell"/>
</dbReference>
<evidence type="ECO:0000313" key="19">
    <source>
        <dbReference type="EMBL" id="OWF48225.1"/>
    </source>
</evidence>
<dbReference type="SMART" id="SM00429">
    <property type="entry name" value="IPT"/>
    <property type="match status" value="9"/>
</dbReference>
<dbReference type="InterPro" id="IPR019316">
    <property type="entry name" value="G8_domain"/>
</dbReference>
<keyword evidence="7" id="KW-0677">Repeat</keyword>
<dbReference type="SMART" id="SM00710">
    <property type="entry name" value="PbH1"/>
    <property type="match status" value="10"/>
</dbReference>
<dbReference type="InterPro" id="IPR052387">
    <property type="entry name" value="Fibrocystin"/>
</dbReference>
<feature type="region of interest" description="Disordered" evidence="14">
    <location>
        <begin position="4531"/>
        <end position="4555"/>
    </location>
</feature>
<feature type="domain" description="G8" evidence="17">
    <location>
        <begin position="3018"/>
        <end position="3151"/>
    </location>
</feature>
<dbReference type="PRINTS" id="PR00258">
    <property type="entry name" value="SPERACTRCPTR"/>
</dbReference>
<dbReference type="PROSITE" id="PS51820">
    <property type="entry name" value="PA14"/>
    <property type="match status" value="1"/>
</dbReference>
<dbReference type="FunFam" id="3.10.250.10:FF:000001">
    <property type="entry name" value="Lysyl oxidase 4 isoform X1"/>
    <property type="match status" value="1"/>
</dbReference>
<dbReference type="InterPro" id="IPR036772">
    <property type="entry name" value="SRCR-like_dom_sf"/>
</dbReference>
<evidence type="ECO:0000256" key="3">
    <source>
        <dbReference type="ARBA" id="ARBA00004316"/>
    </source>
</evidence>
<evidence type="ECO:0000256" key="1">
    <source>
        <dbReference type="ARBA" id="ARBA00004167"/>
    </source>
</evidence>
<dbReference type="SUPFAM" id="SSF81296">
    <property type="entry name" value="E set domains"/>
    <property type="match status" value="12"/>
</dbReference>
<evidence type="ECO:0000256" key="6">
    <source>
        <dbReference type="ARBA" id="ARBA00022729"/>
    </source>
</evidence>
<dbReference type="SMART" id="SM00202">
    <property type="entry name" value="SR"/>
    <property type="match status" value="1"/>
</dbReference>
<dbReference type="GO" id="GO:0005886">
    <property type="term" value="C:plasma membrane"/>
    <property type="evidence" value="ECO:0007669"/>
    <property type="project" value="UniProtKB-SubCell"/>
</dbReference>
<keyword evidence="12" id="KW-0966">Cell projection</keyword>
<accession>A0A210QHG9</accession>
<dbReference type="InterPro" id="IPR011050">
    <property type="entry name" value="Pectin_lyase_fold/virulence"/>
</dbReference>
<name>A0A210QHG9_MIZYE</name>
<dbReference type="Gene3D" id="3.10.250.10">
    <property type="entry name" value="SRCR-like domain"/>
    <property type="match status" value="1"/>
</dbReference>
<evidence type="ECO:0000313" key="20">
    <source>
        <dbReference type="Proteomes" id="UP000242188"/>
    </source>
</evidence>
<comment type="caution">
    <text evidence="19">The sequence shown here is derived from an EMBL/GenBank/DDBJ whole genome shotgun (WGS) entry which is preliminary data.</text>
</comment>
<keyword evidence="6 15" id="KW-0732">Signal</keyword>
<dbReference type="CDD" id="cd00102">
    <property type="entry name" value="IPT"/>
    <property type="match status" value="2"/>
</dbReference>
<evidence type="ECO:0000256" key="4">
    <source>
        <dbReference type="ARBA" id="ARBA00022475"/>
    </source>
</evidence>
<protein>
    <submittedName>
        <fullName evidence="19">Fibrocystin-L</fullName>
    </submittedName>
</protein>
<gene>
    <name evidence="19" type="ORF">KP79_PYT21978</name>
</gene>
<dbReference type="Pfam" id="PF01833">
    <property type="entry name" value="TIG"/>
    <property type="match status" value="13"/>
</dbReference>
<dbReference type="InterPro" id="IPR013783">
    <property type="entry name" value="Ig-like_fold"/>
</dbReference>
<comment type="subcellular location">
    <subcellularLocation>
        <location evidence="2">Cell membrane</location>
    </subcellularLocation>
    <subcellularLocation>
        <location evidence="3">Cell projection</location>
    </subcellularLocation>
    <subcellularLocation>
        <location evidence="1">Membrane</location>
        <topology evidence="1">Single-pass membrane protein</topology>
    </subcellularLocation>
</comment>
<comment type="caution">
    <text evidence="13">Lacks conserved residue(s) required for the propagation of feature annotation.</text>
</comment>
<feature type="domain" description="PA14" evidence="18">
    <location>
        <begin position="452"/>
        <end position="604"/>
    </location>
</feature>
<keyword evidence="10 13" id="KW-1015">Disulfide bond</keyword>
<evidence type="ECO:0000256" key="9">
    <source>
        <dbReference type="ARBA" id="ARBA00023136"/>
    </source>
</evidence>
<dbReference type="OrthoDB" id="120976at2759"/>
<keyword evidence="20" id="KW-1185">Reference proteome</keyword>
<dbReference type="Pfam" id="PF10162">
    <property type="entry name" value="G8"/>
    <property type="match status" value="2"/>
</dbReference>
<dbReference type="InterPro" id="IPR037524">
    <property type="entry name" value="PA14/GLEYA"/>
</dbReference>
<evidence type="ECO:0000256" key="13">
    <source>
        <dbReference type="PROSITE-ProRule" id="PRU00196"/>
    </source>
</evidence>
<dbReference type="InterPro" id="IPR014756">
    <property type="entry name" value="Ig_E-set"/>
</dbReference>
<reference evidence="19 20" key="1">
    <citation type="journal article" date="2017" name="Nat. Ecol. Evol.">
        <title>Scallop genome provides insights into evolution of bilaterian karyotype and development.</title>
        <authorList>
            <person name="Wang S."/>
            <person name="Zhang J."/>
            <person name="Jiao W."/>
            <person name="Li J."/>
            <person name="Xun X."/>
            <person name="Sun Y."/>
            <person name="Guo X."/>
            <person name="Huan P."/>
            <person name="Dong B."/>
            <person name="Zhang L."/>
            <person name="Hu X."/>
            <person name="Sun X."/>
            <person name="Wang J."/>
            <person name="Zhao C."/>
            <person name="Wang Y."/>
            <person name="Wang D."/>
            <person name="Huang X."/>
            <person name="Wang R."/>
            <person name="Lv J."/>
            <person name="Li Y."/>
            <person name="Zhang Z."/>
            <person name="Liu B."/>
            <person name="Lu W."/>
            <person name="Hui Y."/>
            <person name="Liang J."/>
            <person name="Zhou Z."/>
            <person name="Hou R."/>
            <person name="Li X."/>
            <person name="Liu Y."/>
            <person name="Li H."/>
            <person name="Ning X."/>
            <person name="Lin Y."/>
            <person name="Zhao L."/>
            <person name="Xing Q."/>
            <person name="Dou J."/>
            <person name="Li Y."/>
            <person name="Mao J."/>
            <person name="Guo H."/>
            <person name="Dou H."/>
            <person name="Li T."/>
            <person name="Mu C."/>
            <person name="Jiang W."/>
            <person name="Fu Q."/>
            <person name="Fu X."/>
            <person name="Miao Y."/>
            <person name="Liu J."/>
            <person name="Yu Q."/>
            <person name="Li R."/>
            <person name="Liao H."/>
            <person name="Li X."/>
            <person name="Kong Y."/>
            <person name="Jiang Z."/>
            <person name="Chourrout D."/>
            <person name="Li R."/>
            <person name="Bao Z."/>
        </authorList>
    </citation>
    <scope>NUCLEOTIDE SEQUENCE [LARGE SCALE GENOMIC DNA]</scope>
    <source>
        <strain evidence="19 20">PY_sf001</strain>
    </source>
</reference>
<evidence type="ECO:0000256" key="5">
    <source>
        <dbReference type="ARBA" id="ARBA00022692"/>
    </source>
</evidence>
<dbReference type="PROSITE" id="PS50287">
    <property type="entry name" value="SRCR_2"/>
    <property type="match status" value="1"/>
</dbReference>
<dbReference type="Pfam" id="PF00530">
    <property type="entry name" value="SRCR"/>
    <property type="match status" value="1"/>
</dbReference>
<keyword evidence="5" id="KW-0812">Transmembrane</keyword>
<dbReference type="PROSITE" id="PS51484">
    <property type="entry name" value="G8"/>
    <property type="match status" value="2"/>
</dbReference>
<feature type="chain" id="PRO_5012735942" evidence="15">
    <location>
        <begin position="27"/>
        <end position="4555"/>
    </location>
</feature>
<dbReference type="Gene3D" id="2.160.20.10">
    <property type="entry name" value="Single-stranded right-handed beta-helix, Pectin lyase-like"/>
    <property type="match status" value="2"/>
</dbReference>
<evidence type="ECO:0000256" key="7">
    <source>
        <dbReference type="ARBA" id="ARBA00022737"/>
    </source>
</evidence>
<keyword evidence="4" id="KW-1003">Cell membrane</keyword>
<dbReference type="EMBL" id="NEDP02003642">
    <property type="protein sequence ID" value="OWF48225.1"/>
    <property type="molecule type" value="Genomic_DNA"/>
</dbReference>
<dbReference type="InterPro" id="IPR055401">
    <property type="entry name" value="CEMIP_beta-hel_dom"/>
</dbReference>
<dbReference type="PANTHER" id="PTHR46769:SF2">
    <property type="entry name" value="FIBROCYSTIN-L ISOFORM 2 PRECURSOR-RELATED"/>
    <property type="match status" value="1"/>
</dbReference>
<feature type="domain" description="SRCR" evidence="16">
    <location>
        <begin position="33"/>
        <end position="135"/>
    </location>
</feature>
<feature type="disulfide bond" evidence="13">
    <location>
        <begin position="104"/>
        <end position="114"/>
    </location>
</feature>
<evidence type="ECO:0000256" key="12">
    <source>
        <dbReference type="ARBA" id="ARBA00023273"/>
    </source>
</evidence>
<evidence type="ECO:0000256" key="10">
    <source>
        <dbReference type="ARBA" id="ARBA00023157"/>
    </source>
</evidence>
<dbReference type="CDD" id="cd00603">
    <property type="entry name" value="IPT_PCSR"/>
    <property type="match status" value="10"/>
</dbReference>
<evidence type="ECO:0000256" key="11">
    <source>
        <dbReference type="ARBA" id="ARBA00023180"/>
    </source>
</evidence>
<organism evidence="19 20">
    <name type="scientific">Mizuhopecten yessoensis</name>
    <name type="common">Japanese scallop</name>
    <name type="synonym">Patinopecten yessoensis</name>
    <dbReference type="NCBI Taxonomy" id="6573"/>
    <lineage>
        <taxon>Eukaryota</taxon>
        <taxon>Metazoa</taxon>
        <taxon>Spiralia</taxon>
        <taxon>Lophotrochozoa</taxon>
        <taxon>Mollusca</taxon>
        <taxon>Bivalvia</taxon>
        <taxon>Autobranchia</taxon>
        <taxon>Pteriomorphia</taxon>
        <taxon>Pectinida</taxon>
        <taxon>Pectinoidea</taxon>
        <taxon>Pectinidae</taxon>
        <taxon>Mizuhopecten</taxon>
    </lineage>
</organism>
<dbReference type="Proteomes" id="UP000242188">
    <property type="component" value="Unassembled WGS sequence"/>
</dbReference>
<sequence>MKPPWTRRIFAILLIVSNALFCNVDASNQATPVRLVGGTSKYAGRLEVNHDGVWGTVCDYNYANNYIADVVCKQLGSTSDVRHIKPYAYFGAGTGPIWMNNVRCTGTEISLDKCVFNGWGNHNCDHHYDLSVICTGYVSLVSPNSGSLQGGTTLTIEGVGFSRNNFNHFPGTEHLGNKVYLVNDHFLFSCDVIVQKTSTSKIICLTPGMPQDYYKYYNNYNYNYYYYYYFTVQVTVDGVDIPSLCGYYHNNCYFQPNLYSTPTIEEIIPSTGPPGTLLTLKGLIFTSKYGLNASTNGREEEIARVMAGGDMCDLKSPDGQTYGIALENNGESDHGFMACRLSEQGSKIGNFNVSFTLSVQGRSRANLDLYTVSRNGQIFMFQSYAEIDNISPSSGSTEGGTLLTIKGMFSDGTLSNAVVKVQGTECHVIHVNETTVICRTSRIPNAVMKLYPGNRGIIVESWNETLADMDNLEIIESLNESFPDYQVMFADATQIPGIGISNKYVNRMKGFFMPPFDGEYQLVLNSTEGAQLYLSTDEENLQLITSKDVKGTYTTSKMLLYSNQSYYMEVFYRQSNSSMAVNVAVRYLDSIVNHYMAGNVQQEEQEIRLSSTIQKEQQTITIPNISNQTTIYEEQVIIVEDSDKSPTYGRFRLGMYSVYTESISVGVSAIGMMNALQALPVFDKSETVTVNRTVHGQGFKYTITFVSERGNFPLIEWTKLSGTFSLKINTTKDGTPSGRKVGLMMADIIEKLFIPRCPTYWTNPKRIAIHHNMEDNASLPLFMRGYRTNQYQAFCGNWILRNPYSLYDSAYSNNQGIDLAINPMFCVAVKGFFEYVYMYFDYTEVDGRRISGGVNIDDMMKPMDTEMWNYGCYNLQNSIKVTFPDATNIILRHLNIYYLGEVLIDEVYFGQQATTSDTEDAYMRRLICSPNGYKITDVHVTKHDNRYNVTLTPVDGGHGFPLFTVDNTQSPQPIVSFATLSRKLQVKVRVPARSGLPIPVGLDIDDMEAIVQEFKDIGVIKTTNYHNYAQDKRWRFSFDTYPGNVEQIQMNASSVFGIDPRSNVRTIRDGEYRIDPLYGEMLQTAHDIPQVNVMINDVPSKCTGSCTFEWLPSSTPVINNASRAQEPPFTTIEISGTGFSETPGNNNVTIAGVVCNVTMATNALITCDIDKVPSGEHTVAVDVQGSGLAKYGNGNVTISFSMQIDNINPTRSGLGGYVELSITGFGFSENSSVTVGAQTCDKLFVNTTNVICLIPPTNVAGTVPVKVDQIGDPVGQFAYEESITPRVTSISPTSTGVSGGNGLFIAGHGFGAGDHVTLLVDETKIDITFYNNSYATGNLPPCSPGCHHIKFIVGDNGAALTPENEQPSIVCNLEVTSVNPMFGSVFGGTRLTLTGDGFTPSVRVKVGTKNCEVITSTENRIICQIERIRTVHRVNNHGNHPDFGKYYYWNPQHVKILVGDIVRWDWDFPFYITTMKPKIEETFNMTAKYGKPGGFSSGGFGTATGFYSHEFSKAGTFYYWSGLVDEYSTTWFHGSVVVEERTSYLADVTVTLGGFEAIYNLANTTTNLDARTCSDTTTSRDNCSHPLPVNTTNITNFKFAFWICVSPVVYKISRQNGTTNDKVLISGDGFSSSGCANNVSFGDYKCKVSSSSVSSLICSIDPENKPRIGRPQFLDFLVDNLGYAHVNEDKDILKSFALFPLVNQISPVNGSRGGHTRLTISGTGFGDGTLSNMTEVIVGGYPCDIVSSSYTQIVCFTPRSSAGLREVSVTILTDANLRIPARCDTSCYFKYDDAMSPIVTNISPTSITGENITTIAIDGTEFGDEIQNVNVIMTSSETHPCLVTNVSFSQIVCTLTNLPVGENLAVVDIFEEGRALHPNQNVIVESVATISNISPAEGSIYGGTDVTVTGNGFLSDVSMQINGSPCRVTYRTLRSVVFTTVAHPIGSEVLAILSNGVAYPYQTFNFTEDASPRIIAIHPSSGMSGQNITITGFHLGKKLNQTRVLIGGNICTLTAVEDTEINCTVGNLRAGTYTLHVNVQDFGNSNTDVTFKINMSAMAITPSSGSLAGSQTVTILGTGFDDEMEVTICDRICNKSLSHKTESTQHVCDTPPSSGSSLMNCNVHVTVNKVTETLTDVYTYDPALTPVIDDVIPKRGGTQGGTRITISGFNFGSTQEKIEDCESSVTIAGTLCNITSWTNTRIVCVTEAHSGSERAFVKLETGCNGKADEAKAGFHFVDVWSSVYTWGGAELGLPTAGDIVVIQKGQTIVFDTNTPVLKMLIDSVMTHIPVFAGGELVFDETDVELQAENILITDGGLLQVGTEEEPFQHKAIITLHGHHRSKELPIYGTKAIIVREGTLDLHGAHIPITWTKLTQSTAVGDTQIQLKNEVTWQEGDQIIISTTGGIDSQSETEVLSIASVAADNKIITLNNALTNPHLGNYEHEYQFSAEVALLTRNVVIRGYSDLQWIAEIKACPDGFDSDYFSTETCAPGRYGEKMGGGNFGAQVVIHTTDPTKQLTRSRIEFVEFYHVGQAFRLGRHPINFHMTGDMSKSYVRGCGIYDTFNRAINIRDTHNLLVERNVIYNVNGAAIVLEDGTETGNTFQYNLGVYVKGSSQLLSADISAATFLITNPNNTFRHNVAAGGTHFGYWFHLENTIHSPVTGSHRPRFTPLAKFNNNTAHSLGMYGLWIHPRYTPRVMYSFNPSSSYRKAAVIDNMHVWNCRKGIVVEEMGTVSFVNFDKPDCSALAITRIPERCDSLCGGYMYRTQNLTFSNVDIRVNNDWIWESVYEDMDGSLCGYPSCKVVPCTGTLPSNCTLFSNSSNIPLCTCPADVKLFRFAVSFTSWSWPIVFTNAYGSTKHQYRYRAIDPANGWMTNLVSGESYLWNFDYDTILTNFSYYGNAYRMQYGDYVIISQALTGEPDEVWIDGDLIPATNETLDPETHYLGDWQYNETSGMIAYLVSYRRRWYHNDHSIQDLHFNLQIKQCLFKGCVIPSPHPPPTPQTTPSTTTCVYWSSPTSWPNNSFPVEGDDVTIPKGKCMIADTVIPMLNKLVIYGVLEFDHGPVNSSYRNFTLSAKDVIIIGGNLLVGSTNDPFLGKIDIILRGQRQGYSDTEEYLPNTGIPVNLKTIAVYGGLELHGKDVGIPWTRLVTTGNPGDTSITLADNVTWGVGEEIVIAPTSYDIWETETFKITGVSNDGFTLELNVSLQFRHIAHEETITDRRVIMSAEVGLLTRNIRILGEDEDAMHTDFYGGRIVVGVAVSSNEKYNGFARFSNVEFYHTGQSSWSSLSDKRPSLIYLNAGTVTTESPSSVTKCVFHHGFSAAVGVYGTNGLALTDNVIHHAVSLAIETQSLKTTIQHNFITLVKDSSSYSGAISGMGSKEMTLTDNTVSGTNGVAFHVPGVECGLTFGPSGNEAHSSSIGLAVFPGDTFQGSCYQISSYFIWRCNDIGIYYNNRHSVVLINNIIAENTLGLYTQVVGPSAIDHLYSPKYCTVKDSLIIGTTSSYNCTTDLPVSTAIGNQVTGGHVGLTFTSFMGGTNGAPMYDLIGIRTYPAIMGVTNIQGVTFAHFKTVCGTKDVMLTTNKANDDGQHPVVTSEITKYDSESDTYFFIHRPNIEKINPSDCVDMDCDGLKKALIKDEDGSFLGTNGAVVSQSEWEWDGDPRRGLGDYRIPREMLTTLSGKRINVSSIAPHKGIIRNDQCIYRTAWQAYECHNLDYGMLIIESLDADTETRRLSPVAILGDGYLDLINGPQDHSGCSQGGNCRKRLSTFMSIVASGTPYLLHFTTTSPQTMRVFLLNANDNQAITLGIWYSQSNRRDVYVNGELVLAKNARMVNGKYIVDPPSFDGEFVPDVNSSDVIGTNFFDRDSNILYVLVRGSSPVKIVTNPSFIVSFQIPALTPEEFYGEALIHNLALFFDVPPEKIRVVNVVRESGRRRRDVDENIEIQVEISDPPTAIKAENVTVNETVTTDSLLNLSSKFINEVQGGGDISKTLNMSVRGISISEPLSEIREDGKDETGNCAGKLTVPKSMRIFFQPASSHENILLPSQPCLQLFDVQGDSMTKVGSIDDHWQMTAYLMSGKNQSARLLGTTTVDIVSGWANFTDLRISHYGDNFSIQFDKTYPDNGKSLSTKTYIFTVEKLDISLRINVSSDTIITNNVTEVKIELENNLNERISNIDWRNLTWTAIVNLSNISEPPGDMTGTRRVTFDPSTGEAVFDNLSFDQIGTYMLTFTVTSSPEDYTIYRNVQVQVLNQNQLELLNNNTTMVANISMKFDENFQDVVGNKTDEFKIYVVNILTLQHKGALVDSMTVKEGSILVEATLRATAADMNDTLDSLAGTVNSQDFNFNGKQIKNPTLRVNDQLLTVNTTTDHISTTGASHIMSTIGNISSATIEGTTLTFSSATVLSVPIVVVIVITPLAILLGVMFIVIAFKCRKMRPPEIAEQLTRTWAVNSDDFNPRKDDTESSEYCYLTPLAFGADVKPHQHQISRLHNNLARRPFTPTYEIQNQLPPSSVGSLGSAKTEDYRRRLYQSSGSDDGHSSHTYYSGKRLPNN</sequence>
<dbReference type="Pfam" id="PF24606">
    <property type="entry name" value="CEMIP_beta-hel"/>
    <property type="match status" value="1"/>
</dbReference>
<evidence type="ECO:0000256" key="8">
    <source>
        <dbReference type="ARBA" id="ARBA00022989"/>
    </source>
</evidence>
<evidence type="ECO:0000256" key="2">
    <source>
        <dbReference type="ARBA" id="ARBA00004236"/>
    </source>
</evidence>
<evidence type="ECO:0000259" key="18">
    <source>
        <dbReference type="PROSITE" id="PS51820"/>
    </source>
</evidence>
<evidence type="ECO:0000256" key="15">
    <source>
        <dbReference type="SAM" id="SignalP"/>
    </source>
</evidence>